<keyword evidence="7" id="KW-0677">Repeat</keyword>
<keyword evidence="6 13" id="KW-0812">Transmembrane</keyword>
<comment type="similarity">
    <text evidence="3 11">Belongs to the junctophilin family.</text>
</comment>
<evidence type="ECO:0000256" key="2">
    <source>
        <dbReference type="ARBA" id="ARBA00004184"/>
    </source>
</evidence>
<feature type="compositionally biased region" description="Pro residues" evidence="12">
    <location>
        <begin position="472"/>
        <end position="482"/>
    </location>
</feature>
<evidence type="ECO:0000256" key="10">
    <source>
        <dbReference type="ARBA" id="ARBA00023136"/>
    </source>
</evidence>
<comment type="function">
    <text evidence="11">Junctophilins contribute to the formation of junctional membrane complexes (JMCs) which link the plasma membrane with the endoplasmic or sarcoplasmic reticulum in excitable cells. Provides a structural foundation for functional cross-talk between the cell surface and intracellular calcium release channels.</text>
</comment>
<dbReference type="OrthoDB" id="284854at2759"/>
<feature type="region of interest" description="Disordered" evidence="12">
    <location>
        <begin position="430"/>
        <end position="636"/>
    </location>
</feature>
<evidence type="ECO:0000256" key="1">
    <source>
        <dbReference type="ARBA" id="ARBA00004163"/>
    </source>
</evidence>
<dbReference type="GO" id="GO:0016529">
    <property type="term" value="C:sarcoplasmic reticulum"/>
    <property type="evidence" value="ECO:0007669"/>
    <property type="project" value="TreeGrafter"/>
</dbReference>
<evidence type="ECO:0000256" key="11">
    <source>
        <dbReference type="PIRNR" id="PIRNR037387"/>
    </source>
</evidence>
<dbReference type="GeneID" id="103174575"/>
<evidence type="ECO:0000256" key="6">
    <source>
        <dbReference type="ARBA" id="ARBA00022692"/>
    </source>
</evidence>
<evidence type="ECO:0000256" key="8">
    <source>
        <dbReference type="ARBA" id="ARBA00022824"/>
    </source>
</evidence>
<evidence type="ECO:0000256" key="5">
    <source>
        <dbReference type="ARBA" id="ARBA00022553"/>
    </source>
</evidence>
<dbReference type="GO" id="GO:0005789">
    <property type="term" value="C:endoplasmic reticulum membrane"/>
    <property type="evidence" value="ECO:0007669"/>
    <property type="project" value="UniProtKB-SubCell"/>
</dbReference>
<dbReference type="PIRSF" id="PIRSF037387">
    <property type="entry name" value="Junctophilin"/>
    <property type="match status" value="1"/>
</dbReference>
<dbReference type="Pfam" id="PF02493">
    <property type="entry name" value="MORN"/>
    <property type="match status" value="7"/>
</dbReference>
<evidence type="ECO:0000256" key="3">
    <source>
        <dbReference type="ARBA" id="ARBA00008599"/>
    </source>
</evidence>
<feature type="region of interest" description="Disordered" evidence="12">
    <location>
        <begin position="227"/>
        <end position="263"/>
    </location>
</feature>
<dbReference type="SUPFAM" id="SSF82185">
    <property type="entry name" value="Histone H3 K4-specific methyltransferase SET7/9 N-terminal domain"/>
    <property type="match status" value="3"/>
</dbReference>
<dbReference type="GO" id="GO:0030314">
    <property type="term" value="C:junctional membrane complex"/>
    <property type="evidence" value="ECO:0007669"/>
    <property type="project" value="UniProtKB-UniRule"/>
</dbReference>
<feature type="transmembrane region" description="Helical" evidence="13">
    <location>
        <begin position="645"/>
        <end position="665"/>
    </location>
</feature>
<evidence type="ECO:0000256" key="4">
    <source>
        <dbReference type="ARBA" id="ARBA00022475"/>
    </source>
</evidence>
<evidence type="ECO:0000256" key="9">
    <source>
        <dbReference type="ARBA" id="ARBA00022989"/>
    </source>
</evidence>
<feature type="compositionally biased region" description="Basic and acidic residues" evidence="12">
    <location>
        <begin position="595"/>
        <end position="605"/>
    </location>
</feature>
<dbReference type="KEGG" id="cmk:103174575"/>
<dbReference type="CTD" id="556485"/>
<keyword evidence="9 13" id="KW-1133">Transmembrane helix</keyword>
<dbReference type="RefSeq" id="XP_042188082.1">
    <property type="nucleotide sequence ID" value="XM_042332148.1"/>
</dbReference>
<organism evidence="14">
    <name type="scientific">Callorhinchus milii</name>
    <name type="common">Ghost shark</name>
    <dbReference type="NCBI Taxonomy" id="7868"/>
    <lineage>
        <taxon>Eukaryota</taxon>
        <taxon>Metazoa</taxon>
        <taxon>Chordata</taxon>
        <taxon>Craniata</taxon>
        <taxon>Vertebrata</taxon>
        <taxon>Chondrichthyes</taxon>
        <taxon>Holocephali</taxon>
        <taxon>Chimaeriformes</taxon>
        <taxon>Callorhinchidae</taxon>
        <taxon>Callorhinchus</taxon>
    </lineage>
</organism>
<dbReference type="PANTHER" id="PTHR23085">
    <property type="entry name" value="GH28348P"/>
    <property type="match status" value="1"/>
</dbReference>
<feature type="compositionally biased region" description="Polar residues" evidence="12">
    <location>
        <begin position="241"/>
        <end position="258"/>
    </location>
</feature>
<name>V9KFD1_CALMI</name>
<feature type="compositionally biased region" description="Basic and acidic residues" evidence="12">
    <location>
        <begin position="435"/>
        <end position="449"/>
    </location>
</feature>
<sequence>MTGGRFDFDDGGTYCGGWEDGKAHGHGICTGPKGQGEYSGSWAHGFEVVGVYTWPSGNTYQGYWTQGKRHGLGIETKGRWCYRGEWTHGFKGRYGLRQSLTSPARYEGTWSNGLQDGYGVETYGDGGTYQGQWAGGMRHGYGVRQSVPYGMATVIRSPLRTSLSSLRSEQSNGTILHDISADSPAGTRGGFVLTFHSDTELMTGKKKGFFRRGSLLGNLKLRKSESKSSLASKRSSVRSEASMSRISSANSDANSTISFGEGDSEYCPVEDHVDATTTESYMGEWKNDKRSGFGVSERSNGMKFEGEWLNNQRNGYGCTTFPDGTKEEGKYKNNILVRGKKKHLIPLRTSKIKEKVERAIEGAHRAAAIAKTKVEIAASRTSHARAKAEAADQAAQGARQESDIARGVARELSPTFHQPGLEYVKQRMQEAVGCTEKREEPPHPKEKKTPSPNDTPHFYRKGTTPSHSPEQSPGPTPPPSPPVYKKMANASGNKESGSNVSKDAPANQPAAKYPSKMSAKQGKDVKPQQKPAVYSHPSAGNGQVHTEYHSYFVRSEVKLPPEVPEEDANPPPIGLGRLPPPTKATASRLPGTKAPVKESKSEPKQKKPLTTTAPEPKKQSKPLSKSRAIKEEKTEEIVESSPNTILVILVMLLNIGLAILFVHFLT</sequence>
<dbReference type="FunFam" id="2.20.110.10:FF:000003">
    <property type="entry name" value="Junctophilin"/>
    <property type="match status" value="1"/>
</dbReference>
<feature type="compositionally biased region" description="Polar residues" evidence="12">
    <location>
        <begin position="490"/>
        <end position="501"/>
    </location>
</feature>
<dbReference type="RefSeq" id="XP_042188081.1">
    <property type="nucleotide sequence ID" value="XM_042332147.1"/>
</dbReference>
<keyword evidence="10 11" id="KW-0472">Membrane</keyword>
<keyword evidence="8 11" id="KW-0256">Endoplasmic reticulum</keyword>
<dbReference type="Gene3D" id="2.20.110.10">
    <property type="entry name" value="Histone H3 K4-specific methyltransferase SET7/9 N-terminal domain"/>
    <property type="match status" value="4"/>
</dbReference>
<evidence type="ECO:0000256" key="13">
    <source>
        <dbReference type="SAM" id="Phobius"/>
    </source>
</evidence>
<dbReference type="InterPro" id="IPR017191">
    <property type="entry name" value="Junctophilin"/>
</dbReference>
<protein>
    <recommendedName>
        <fullName evidence="11">Junctophilin</fullName>
    </recommendedName>
</protein>
<comment type="subcellular location">
    <subcellularLocation>
        <location evidence="11">Cell membrane</location>
        <topology evidence="11">Peripheral membrane protein</topology>
    </subcellularLocation>
    <subcellularLocation>
        <location evidence="1 11">Endoplasmic reticulum membrane</location>
        <topology evidence="1">Single-pass type IV membrane protein</topology>
    </subcellularLocation>
    <subcellularLocation>
        <location evidence="2">Endomembrane system</location>
        <topology evidence="2">Peripheral membrane protein</topology>
    </subcellularLocation>
</comment>
<dbReference type="PANTHER" id="PTHR23085:SF6">
    <property type="entry name" value="JUNCTOPHILIN-1"/>
    <property type="match status" value="1"/>
</dbReference>
<dbReference type="AlphaFoldDB" id="V9KFD1"/>
<keyword evidence="4 11" id="KW-1003">Cell membrane</keyword>
<evidence type="ECO:0000256" key="12">
    <source>
        <dbReference type="SAM" id="MobiDB-lite"/>
    </source>
</evidence>
<keyword evidence="5" id="KW-0597">Phosphoprotein</keyword>
<dbReference type="FunFam" id="2.20.110.10:FF:000012">
    <property type="entry name" value="Junctophilin"/>
    <property type="match status" value="1"/>
</dbReference>
<dbReference type="GO" id="GO:0005886">
    <property type="term" value="C:plasma membrane"/>
    <property type="evidence" value="ECO:0007669"/>
    <property type="project" value="UniProtKB-SubCell"/>
</dbReference>
<dbReference type="RefSeq" id="XP_042188083.1">
    <property type="nucleotide sequence ID" value="XM_042332149.1"/>
</dbReference>
<accession>V9KFD1</accession>
<dbReference type="SMART" id="SM00698">
    <property type="entry name" value="MORN"/>
    <property type="match status" value="6"/>
</dbReference>
<evidence type="ECO:0000256" key="7">
    <source>
        <dbReference type="ARBA" id="ARBA00022737"/>
    </source>
</evidence>
<feature type="compositionally biased region" description="Pro residues" evidence="12">
    <location>
        <begin position="569"/>
        <end position="582"/>
    </location>
</feature>
<dbReference type="FunFam" id="2.20.110.10:FF:000001">
    <property type="entry name" value="Junctophilin"/>
    <property type="match status" value="1"/>
</dbReference>
<reference evidence="14" key="1">
    <citation type="journal article" date="2014" name="Nature">
        <title>Elephant shark genome provides unique insights into gnathostome evolution.</title>
        <authorList>
            <consortium name="International Elephant Shark Genome Sequencing Consortium"/>
            <person name="Venkatesh B."/>
            <person name="Lee A.P."/>
            <person name="Ravi V."/>
            <person name="Maurya A.K."/>
            <person name="Lian M.M."/>
            <person name="Swann J.B."/>
            <person name="Ohta Y."/>
            <person name="Flajnik M.F."/>
            <person name="Sutoh Y."/>
            <person name="Kasahara M."/>
            <person name="Hoon S."/>
            <person name="Gangu V."/>
            <person name="Roy S.W."/>
            <person name="Irimia M."/>
            <person name="Korzh V."/>
            <person name="Kondrychyn I."/>
            <person name="Lim Z.W."/>
            <person name="Tay B.H."/>
            <person name="Tohari S."/>
            <person name="Kong K.W."/>
            <person name="Ho S."/>
            <person name="Lorente-Galdos B."/>
            <person name="Quilez J."/>
            <person name="Marques-Bonet T."/>
            <person name="Raney B.J."/>
            <person name="Ingham P.W."/>
            <person name="Tay A."/>
            <person name="Hillier L.W."/>
            <person name="Minx P."/>
            <person name="Boehm T."/>
            <person name="Wilson R.K."/>
            <person name="Brenner S."/>
            <person name="Warren W.C."/>
        </authorList>
    </citation>
    <scope>NUCLEOTIDE SEQUENCE</scope>
    <source>
        <tissue evidence="14">Heart</tissue>
    </source>
</reference>
<dbReference type="InterPro" id="IPR003409">
    <property type="entry name" value="MORN"/>
</dbReference>
<proteinExistence type="evidence at transcript level"/>
<evidence type="ECO:0000313" key="14">
    <source>
        <dbReference type="EMBL" id="AFO96704.1"/>
    </source>
</evidence>
<dbReference type="EMBL" id="JW864187">
    <property type="protein sequence ID" value="AFO96704.1"/>
    <property type="molecule type" value="mRNA"/>
</dbReference>